<keyword evidence="4 9" id="KW-0812">Transmembrane</keyword>
<feature type="transmembrane region" description="Helical" evidence="9">
    <location>
        <begin position="265"/>
        <end position="287"/>
    </location>
</feature>
<keyword evidence="5" id="KW-0029">Amino-acid transport</keyword>
<reference evidence="10 11" key="1">
    <citation type="submission" date="2015-07" db="EMBL/GenBank/DDBJ databases">
        <title>The genome of Dufourea novaeangliae.</title>
        <authorList>
            <person name="Pan H."/>
            <person name="Kapheim K."/>
        </authorList>
    </citation>
    <scope>NUCLEOTIDE SEQUENCE [LARGE SCALE GENOMIC DNA]</scope>
    <source>
        <strain evidence="10">0120121106</strain>
        <tissue evidence="10">Whole body</tissue>
    </source>
</reference>
<evidence type="ECO:0000256" key="5">
    <source>
        <dbReference type="ARBA" id="ARBA00022970"/>
    </source>
</evidence>
<feature type="transmembrane region" description="Helical" evidence="9">
    <location>
        <begin position="236"/>
        <end position="253"/>
    </location>
</feature>
<dbReference type="GO" id="GO:0015075">
    <property type="term" value="F:monoatomic ion transmembrane transporter activity"/>
    <property type="evidence" value="ECO:0007669"/>
    <property type="project" value="InterPro"/>
</dbReference>
<evidence type="ECO:0000313" key="11">
    <source>
        <dbReference type="Proteomes" id="UP000076502"/>
    </source>
</evidence>
<dbReference type="STRING" id="178035.A0A154PMY0"/>
<organism evidence="10 11">
    <name type="scientific">Dufourea novaeangliae</name>
    <name type="common">Sweat bee</name>
    <dbReference type="NCBI Taxonomy" id="178035"/>
    <lineage>
        <taxon>Eukaryota</taxon>
        <taxon>Metazoa</taxon>
        <taxon>Ecdysozoa</taxon>
        <taxon>Arthropoda</taxon>
        <taxon>Hexapoda</taxon>
        <taxon>Insecta</taxon>
        <taxon>Pterygota</taxon>
        <taxon>Neoptera</taxon>
        <taxon>Endopterygota</taxon>
        <taxon>Hymenoptera</taxon>
        <taxon>Apocrita</taxon>
        <taxon>Aculeata</taxon>
        <taxon>Apoidea</taxon>
        <taxon>Anthophila</taxon>
        <taxon>Halictidae</taxon>
        <taxon>Rophitinae</taxon>
        <taxon>Dufourea</taxon>
    </lineage>
</organism>
<keyword evidence="7" id="KW-0496">Mitochondrion</keyword>
<dbReference type="OrthoDB" id="6608471at2759"/>
<proteinExistence type="inferred from homology"/>
<keyword evidence="3" id="KW-0813">Transport</keyword>
<sequence>MNSNDKIDIDQPLWDQSTYIGRWKHYAFITDCRTVIVPREKLLTAKQLCEDYRNDTVPPGTAMKDIIYAKKLKDSAFHPDNGQLMHVLGRMSFQLPSSVTITTMMLTFYKSATAIVLCQIINQTHNALLNYTNRNAMTDNDFADKNSVKTAFLCAVSASSAVVVGCEKILHQRGPITSRCVPFLVVATGDVTNLPLMRQREIMMDTPLFIEDAIEPIINSKVAAVKAISECVLTRIALAVPCLLFIPMITQAIKPYCFYQRGQWMIYPIEITFAYYLLGIPSSLALFPRYRLMSPELLKIHKPEYMEFREKVKQDVDKVYYYK</sequence>
<dbReference type="InterPro" id="IPR004686">
    <property type="entry name" value="Mtc"/>
</dbReference>
<evidence type="ECO:0000256" key="3">
    <source>
        <dbReference type="ARBA" id="ARBA00022448"/>
    </source>
</evidence>
<accession>A0A154PMY0</accession>
<dbReference type="Proteomes" id="UP000076502">
    <property type="component" value="Unassembled WGS sequence"/>
</dbReference>
<comment type="similarity">
    <text evidence="2">Belongs to the sideroflexin family.</text>
</comment>
<dbReference type="EMBL" id="KQ434960">
    <property type="protein sequence ID" value="KZC12658.1"/>
    <property type="molecule type" value="Genomic_DNA"/>
</dbReference>
<dbReference type="Pfam" id="PF03820">
    <property type="entry name" value="SFXNs"/>
    <property type="match status" value="1"/>
</dbReference>
<evidence type="ECO:0000256" key="6">
    <source>
        <dbReference type="ARBA" id="ARBA00022989"/>
    </source>
</evidence>
<protein>
    <submittedName>
        <fullName evidence="10">Sideroflexin-1</fullName>
    </submittedName>
</protein>
<evidence type="ECO:0000313" key="10">
    <source>
        <dbReference type="EMBL" id="KZC12658.1"/>
    </source>
</evidence>
<evidence type="ECO:0000256" key="2">
    <source>
        <dbReference type="ARBA" id="ARBA00005974"/>
    </source>
</evidence>
<name>A0A154PMY0_DUFNO</name>
<evidence type="ECO:0000256" key="7">
    <source>
        <dbReference type="ARBA" id="ARBA00023128"/>
    </source>
</evidence>
<comment type="subcellular location">
    <subcellularLocation>
        <location evidence="1">Mitochondrion membrane</location>
        <topology evidence="1">Multi-pass membrane protein</topology>
    </subcellularLocation>
</comment>
<gene>
    <name evidence="10" type="ORF">WN55_04124</name>
</gene>
<dbReference type="GO" id="GO:0140300">
    <property type="term" value="P:serine import into mitochondrion"/>
    <property type="evidence" value="ECO:0007669"/>
    <property type="project" value="TreeGrafter"/>
</dbReference>
<keyword evidence="8 9" id="KW-0472">Membrane</keyword>
<keyword evidence="6 9" id="KW-1133">Transmembrane helix</keyword>
<dbReference type="PANTHER" id="PTHR11153:SF14">
    <property type="entry name" value="SIDEROFLEXIN-2"/>
    <property type="match status" value="1"/>
</dbReference>
<evidence type="ECO:0000256" key="8">
    <source>
        <dbReference type="ARBA" id="ARBA00023136"/>
    </source>
</evidence>
<dbReference type="GO" id="GO:0005743">
    <property type="term" value="C:mitochondrial inner membrane"/>
    <property type="evidence" value="ECO:0007669"/>
    <property type="project" value="TreeGrafter"/>
</dbReference>
<dbReference type="PANTHER" id="PTHR11153">
    <property type="entry name" value="SIDEROFLEXIN"/>
    <property type="match status" value="1"/>
</dbReference>
<evidence type="ECO:0000256" key="1">
    <source>
        <dbReference type="ARBA" id="ARBA00004225"/>
    </source>
</evidence>
<evidence type="ECO:0000256" key="9">
    <source>
        <dbReference type="SAM" id="Phobius"/>
    </source>
</evidence>
<evidence type="ECO:0000256" key="4">
    <source>
        <dbReference type="ARBA" id="ARBA00022692"/>
    </source>
</evidence>
<keyword evidence="11" id="KW-1185">Reference proteome</keyword>
<dbReference type="AlphaFoldDB" id="A0A154PMY0"/>